<dbReference type="EnsemblMetazoa" id="tetur09g02180.1">
    <property type="protein sequence ID" value="tetur09g02180.1"/>
    <property type="gene ID" value="tetur09g02180"/>
</dbReference>
<proteinExistence type="inferred from homology"/>
<dbReference type="eggNOG" id="KOG2322">
    <property type="taxonomic scope" value="Eukaryota"/>
</dbReference>
<dbReference type="EMBL" id="CAEY01002011">
    <property type="status" value="NOT_ANNOTATED_CDS"/>
    <property type="molecule type" value="Genomic_DNA"/>
</dbReference>
<comment type="similarity">
    <text evidence="5">Belongs to the BI1 family.</text>
</comment>
<reference evidence="7" key="1">
    <citation type="submission" date="2011-08" db="EMBL/GenBank/DDBJ databases">
        <authorList>
            <person name="Rombauts S."/>
        </authorList>
    </citation>
    <scope>NUCLEOTIDE SEQUENCE</scope>
    <source>
        <strain evidence="7">London</strain>
    </source>
</reference>
<comment type="subcellular location">
    <subcellularLocation>
        <location evidence="1">Membrane</location>
        <topology evidence="1">Multi-pass membrane protein</topology>
    </subcellularLocation>
</comment>
<accession>T1KDA0</accession>
<feature type="transmembrane region" description="Helical" evidence="5">
    <location>
        <begin position="122"/>
        <end position="142"/>
    </location>
</feature>
<evidence type="ECO:0000313" key="7">
    <source>
        <dbReference type="Proteomes" id="UP000015104"/>
    </source>
</evidence>
<protein>
    <submittedName>
        <fullName evidence="6">Uncharacterized protein</fullName>
    </submittedName>
</protein>
<keyword evidence="2 5" id="KW-0812">Transmembrane</keyword>
<sequence>MYNSYASGGETGMAGMGNFDAFSEKSIRLAFIRKVYGIVFCQLLVTMAFIVGFSASESSKAWLMQHSWLGFVALAGVLVSMITLACCGVHRTFPANLICLGIFTVCESLSLSVITVFKSGTIVMYAVIVTTVIVAALTLFAFQSKIDFTVYSGIMFVVLMVFMLFGFIAIFIKTKIMVLIYSALGTLIFSCYLVIDTQMIVGGNHRNQFSPEDYILAAITIYTDIINIFIYVLQLLDMLSKD</sequence>
<dbReference type="CDD" id="cd10428">
    <property type="entry name" value="LFG_like"/>
    <property type="match status" value="1"/>
</dbReference>
<dbReference type="PANTHER" id="PTHR23291">
    <property type="entry name" value="BAX INHIBITOR-RELATED"/>
    <property type="match status" value="1"/>
</dbReference>
<dbReference type="Pfam" id="PF01027">
    <property type="entry name" value="Bax1-I"/>
    <property type="match status" value="1"/>
</dbReference>
<evidence type="ECO:0000256" key="5">
    <source>
        <dbReference type="RuleBase" id="RU004379"/>
    </source>
</evidence>
<organism evidence="6 7">
    <name type="scientific">Tetranychus urticae</name>
    <name type="common">Two-spotted spider mite</name>
    <dbReference type="NCBI Taxonomy" id="32264"/>
    <lineage>
        <taxon>Eukaryota</taxon>
        <taxon>Metazoa</taxon>
        <taxon>Ecdysozoa</taxon>
        <taxon>Arthropoda</taxon>
        <taxon>Chelicerata</taxon>
        <taxon>Arachnida</taxon>
        <taxon>Acari</taxon>
        <taxon>Acariformes</taxon>
        <taxon>Trombidiformes</taxon>
        <taxon>Prostigmata</taxon>
        <taxon>Eleutherengona</taxon>
        <taxon>Raphignathae</taxon>
        <taxon>Tetranychoidea</taxon>
        <taxon>Tetranychidae</taxon>
        <taxon>Tetranychus</taxon>
    </lineage>
</organism>
<feature type="transmembrane region" description="Helical" evidence="5">
    <location>
        <begin position="178"/>
        <end position="195"/>
    </location>
</feature>
<dbReference type="PANTHER" id="PTHR23291:SF47">
    <property type="entry name" value="TRANSMEMBRANE BAX INHIBITOR MOTIF CONTAINING 7"/>
    <property type="match status" value="1"/>
</dbReference>
<dbReference type="HOGENOM" id="CLU_058671_3_1_1"/>
<keyword evidence="7" id="KW-1185">Reference proteome</keyword>
<feature type="transmembrane region" description="Helical" evidence="5">
    <location>
        <begin position="215"/>
        <end position="236"/>
    </location>
</feature>
<feature type="transmembrane region" description="Helical" evidence="5">
    <location>
        <begin position="68"/>
        <end position="90"/>
    </location>
</feature>
<dbReference type="GO" id="GO:0016020">
    <property type="term" value="C:membrane"/>
    <property type="evidence" value="ECO:0007669"/>
    <property type="project" value="UniProtKB-SubCell"/>
</dbReference>
<reference evidence="6" key="2">
    <citation type="submission" date="2015-06" db="UniProtKB">
        <authorList>
            <consortium name="EnsemblMetazoa"/>
        </authorList>
    </citation>
    <scope>IDENTIFICATION</scope>
</reference>
<evidence type="ECO:0000256" key="3">
    <source>
        <dbReference type="ARBA" id="ARBA00022989"/>
    </source>
</evidence>
<dbReference type="Proteomes" id="UP000015104">
    <property type="component" value="Unassembled WGS sequence"/>
</dbReference>
<evidence type="ECO:0000256" key="2">
    <source>
        <dbReference type="ARBA" id="ARBA00022692"/>
    </source>
</evidence>
<feature type="transmembrane region" description="Helical" evidence="5">
    <location>
        <begin position="149"/>
        <end position="172"/>
    </location>
</feature>
<feature type="transmembrane region" description="Helical" evidence="5">
    <location>
        <begin position="35"/>
        <end position="56"/>
    </location>
</feature>
<keyword evidence="3 5" id="KW-1133">Transmembrane helix</keyword>
<dbReference type="AlphaFoldDB" id="T1KDA0"/>
<evidence type="ECO:0000256" key="1">
    <source>
        <dbReference type="ARBA" id="ARBA00004141"/>
    </source>
</evidence>
<dbReference type="InterPro" id="IPR006214">
    <property type="entry name" value="Bax_inhibitor_1-related"/>
</dbReference>
<keyword evidence="4 5" id="KW-0472">Membrane</keyword>
<feature type="transmembrane region" description="Helical" evidence="5">
    <location>
        <begin position="97"/>
        <end position="116"/>
    </location>
</feature>
<evidence type="ECO:0000256" key="4">
    <source>
        <dbReference type="ARBA" id="ARBA00023136"/>
    </source>
</evidence>
<evidence type="ECO:0000313" key="6">
    <source>
        <dbReference type="EnsemblMetazoa" id="tetur09g02180.1"/>
    </source>
</evidence>
<name>T1KDA0_TETUR</name>